<organism evidence="4 5">
    <name type="scientific">Vanrija albida</name>
    <dbReference type="NCBI Taxonomy" id="181172"/>
    <lineage>
        <taxon>Eukaryota</taxon>
        <taxon>Fungi</taxon>
        <taxon>Dikarya</taxon>
        <taxon>Basidiomycota</taxon>
        <taxon>Agaricomycotina</taxon>
        <taxon>Tremellomycetes</taxon>
        <taxon>Trichosporonales</taxon>
        <taxon>Trichosporonaceae</taxon>
        <taxon>Vanrija</taxon>
    </lineage>
</organism>
<evidence type="ECO:0000313" key="4">
    <source>
        <dbReference type="EMBL" id="KAL1413499.1"/>
    </source>
</evidence>
<keyword evidence="2" id="KW-1133">Transmembrane helix</keyword>
<dbReference type="GeneID" id="95982316"/>
<proteinExistence type="predicted"/>
<reference evidence="4 5" key="1">
    <citation type="submission" date="2023-08" db="EMBL/GenBank/DDBJ databases">
        <title>Annotated Genome Sequence of Vanrija albida AlHP1.</title>
        <authorList>
            <person name="Herzog R."/>
        </authorList>
    </citation>
    <scope>NUCLEOTIDE SEQUENCE [LARGE SCALE GENOMIC DNA]</scope>
    <source>
        <strain evidence="4 5">AlHP1</strain>
    </source>
</reference>
<keyword evidence="2" id="KW-0472">Membrane</keyword>
<dbReference type="EMBL" id="JBBXJM010000001">
    <property type="protein sequence ID" value="KAL1413499.1"/>
    <property type="molecule type" value="Genomic_DNA"/>
</dbReference>
<name>A0ABR3QFM7_9TREE</name>
<gene>
    <name evidence="4" type="ORF">Q8F55_001273</name>
</gene>
<evidence type="ECO:0000256" key="3">
    <source>
        <dbReference type="SAM" id="SignalP"/>
    </source>
</evidence>
<evidence type="ECO:0008006" key="6">
    <source>
        <dbReference type="Google" id="ProtNLM"/>
    </source>
</evidence>
<protein>
    <recommendedName>
        <fullName evidence="6">Fibronectin type-III domain-containing protein</fullName>
    </recommendedName>
</protein>
<evidence type="ECO:0000313" key="5">
    <source>
        <dbReference type="Proteomes" id="UP001565368"/>
    </source>
</evidence>
<accession>A0ABR3QFM7</accession>
<evidence type="ECO:0000256" key="2">
    <source>
        <dbReference type="SAM" id="Phobius"/>
    </source>
</evidence>
<evidence type="ECO:0000256" key="1">
    <source>
        <dbReference type="SAM" id="MobiDB-lite"/>
    </source>
</evidence>
<dbReference type="Proteomes" id="UP001565368">
    <property type="component" value="Unassembled WGS sequence"/>
</dbReference>
<keyword evidence="3" id="KW-0732">Signal</keyword>
<feature type="region of interest" description="Disordered" evidence="1">
    <location>
        <begin position="393"/>
        <end position="422"/>
    </location>
</feature>
<sequence length="439" mass="45546">MLPAAALLALALAALPASAAFKPSLRLNLTLSAADRVVAFLPATAGGDPAALEPAWNVTYRGASAPPSAGGSGSGQAQRTTRAGVAASAHLKFVGTAVRFYGRADPAAWDKNRANASPPSVFVDVQQTNVSLPAGDVLWGIDDLPWGYHDVQLAIDGNWTVDEVVVTYAVQTQAPHLADMTVRTEPMVLDGAANPFYTAEGEWKVTGSIGASGDETPYPHLLGTNTSTLAFAVPANTSLLLLNGTTGPDKGVYVVALTPPPPLAEASVNVDAQSKWTDPVLLYLAALDPAVQYTVALSSSVLGGWTEVEGRQGYHSATFYSGLSDIKEPAPMSHTPAIVGGVIGGLALLAGIAALAFRLGRRKRSKGDKRAKDEWDGVTPYEFDMRRATLSPVEPDAVPLPDTLSTPGYGDGDDEPAPHASTAYLVAKGETLAALSARG</sequence>
<keyword evidence="5" id="KW-1185">Reference proteome</keyword>
<feature type="transmembrane region" description="Helical" evidence="2">
    <location>
        <begin position="337"/>
        <end position="360"/>
    </location>
</feature>
<keyword evidence="2" id="KW-0812">Transmembrane</keyword>
<dbReference type="RefSeq" id="XP_069213443.1">
    <property type="nucleotide sequence ID" value="XM_069349899.1"/>
</dbReference>
<comment type="caution">
    <text evidence="4">The sequence shown here is derived from an EMBL/GenBank/DDBJ whole genome shotgun (WGS) entry which is preliminary data.</text>
</comment>
<feature type="chain" id="PRO_5047405903" description="Fibronectin type-III domain-containing protein" evidence="3">
    <location>
        <begin position="21"/>
        <end position="439"/>
    </location>
</feature>
<feature type="signal peptide" evidence="3">
    <location>
        <begin position="1"/>
        <end position="20"/>
    </location>
</feature>